<organism evidence="2 3">
    <name type="scientific">Coemansia guatemalensis</name>
    <dbReference type="NCBI Taxonomy" id="2761395"/>
    <lineage>
        <taxon>Eukaryota</taxon>
        <taxon>Fungi</taxon>
        <taxon>Fungi incertae sedis</taxon>
        <taxon>Zoopagomycota</taxon>
        <taxon>Kickxellomycotina</taxon>
        <taxon>Kickxellomycetes</taxon>
        <taxon>Kickxellales</taxon>
        <taxon>Kickxellaceae</taxon>
        <taxon>Coemansia</taxon>
    </lineage>
</organism>
<sequence>MTKDDPLSQFPGALTDINVEELKRLGASEVFDKTMDMGAVHIPAPFIDYNGWPSQYRAVSSRELNKPNEVRVAEDPTQKLKNPRHKADFNRINIKFATDPAPVRALPDAEKNRDLVPAFIAKKVEDILAETPVVSRNVMDILMPAEECNGLRTIAFMPIFAYLMEGGPWRSCWIRFGYDPRTDPEACKYQILDIRRNNLNLPGGRLRLNSRGGARQPPPPEAARIVRNVGSYIFDDNIEKECIGGIFQLMHIRVQPIRDLIDYSKGRRKVCCEQSGWLQPSVLKLMRAKVRLLKQ</sequence>
<protein>
    <submittedName>
        <fullName evidence="2">General transcription factor 3C polypeptide 5</fullName>
    </submittedName>
</protein>
<evidence type="ECO:0000259" key="1">
    <source>
        <dbReference type="Pfam" id="PF09734"/>
    </source>
</evidence>
<dbReference type="GO" id="GO:0001003">
    <property type="term" value="F:RNA polymerase III type 2 promoter sequence-specific DNA binding"/>
    <property type="evidence" value="ECO:0007669"/>
    <property type="project" value="TreeGrafter"/>
</dbReference>
<dbReference type="GO" id="GO:0000127">
    <property type="term" value="C:transcription factor TFIIIC complex"/>
    <property type="evidence" value="ECO:0007669"/>
    <property type="project" value="InterPro"/>
</dbReference>
<dbReference type="Proteomes" id="UP001140094">
    <property type="component" value="Unassembled WGS sequence"/>
</dbReference>
<dbReference type="GO" id="GO:0001002">
    <property type="term" value="F:RNA polymerase III type 1 promoter sequence-specific DNA binding"/>
    <property type="evidence" value="ECO:0007669"/>
    <property type="project" value="TreeGrafter"/>
</dbReference>
<feature type="non-terminal residue" evidence="2">
    <location>
        <position position="295"/>
    </location>
</feature>
<dbReference type="InterPro" id="IPR019136">
    <property type="entry name" value="TF_IIIC_su-5_HTH"/>
</dbReference>
<name>A0A9W8LPG8_9FUNG</name>
<evidence type="ECO:0000313" key="3">
    <source>
        <dbReference type="Proteomes" id="UP001140094"/>
    </source>
</evidence>
<dbReference type="PANTHER" id="PTHR13230:SF5">
    <property type="entry name" value="GENERAL TRANSCRIPTION FACTOR 3C POLYPEPTIDE 5"/>
    <property type="match status" value="1"/>
</dbReference>
<dbReference type="OrthoDB" id="5598268at2759"/>
<gene>
    <name evidence="2" type="primary">GTF3C5</name>
    <name evidence="2" type="ORF">H4R20_006812</name>
</gene>
<dbReference type="AlphaFoldDB" id="A0A9W8LPG8"/>
<dbReference type="PANTHER" id="PTHR13230">
    <property type="entry name" value="GENERAL TRANSCRIPTION FACTOR IIIC, POLYPEPTIDE 5"/>
    <property type="match status" value="1"/>
</dbReference>
<comment type="caution">
    <text evidence="2">The sequence shown here is derived from an EMBL/GenBank/DDBJ whole genome shotgun (WGS) entry which is preliminary data.</text>
</comment>
<dbReference type="Pfam" id="PF09734">
    <property type="entry name" value="Tau95"/>
    <property type="match status" value="1"/>
</dbReference>
<evidence type="ECO:0000313" key="2">
    <source>
        <dbReference type="EMBL" id="KAJ2791847.1"/>
    </source>
</evidence>
<dbReference type="EMBL" id="JANBUO010003249">
    <property type="protein sequence ID" value="KAJ2791847.1"/>
    <property type="molecule type" value="Genomic_DNA"/>
</dbReference>
<reference evidence="2" key="1">
    <citation type="submission" date="2022-07" db="EMBL/GenBank/DDBJ databases">
        <title>Phylogenomic reconstructions and comparative analyses of Kickxellomycotina fungi.</title>
        <authorList>
            <person name="Reynolds N.K."/>
            <person name="Stajich J.E."/>
            <person name="Barry K."/>
            <person name="Grigoriev I.V."/>
            <person name="Crous P."/>
            <person name="Smith M.E."/>
        </authorList>
    </citation>
    <scope>NUCLEOTIDE SEQUENCE</scope>
    <source>
        <strain evidence="2">NRRL 1565</strain>
    </source>
</reference>
<keyword evidence="3" id="KW-1185">Reference proteome</keyword>
<feature type="domain" description="Transcription factor IIIC subunit 5 HTH" evidence="1">
    <location>
        <begin position="68"/>
        <end position="195"/>
    </location>
</feature>
<accession>A0A9W8LPG8</accession>
<dbReference type="InterPro" id="IPR040454">
    <property type="entry name" value="TF_IIIC_Tfc1/Sfc1"/>
</dbReference>
<proteinExistence type="predicted"/>
<dbReference type="GO" id="GO:0006384">
    <property type="term" value="P:transcription initiation at RNA polymerase III promoter"/>
    <property type="evidence" value="ECO:0007669"/>
    <property type="project" value="InterPro"/>
</dbReference>